<sequence>MMGTYWRVAVVDGGEGEAAITRNNLFQYHNKYVNSRRPKTPGINHKVSRQGLLPQDFYIPIVL</sequence>
<protein>
    <submittedName>
        <fullName evidence="1">Uncharacterized protein</fullName>
    </submittedName>
</protein>
<dbReference type="EMBL" id="VSRR010029462">
    <property type="protein sequence ID" value="MPC69466.1"/>
    <property type="molecule type" value="Genomic_DNA"/>
</dbReference>
<reference evidence="1 2" key="1">
    <citation type="submission" date="2019-05" db="EMBL/GenBank/DDBJ databases">
        <title>Another draft genome of Portunus trituberculatus and its Hox gene families provides insights of decapod evolution.</title>
        <authorList>
            <person name="Jeong J.-H."/>
            <person name="Song I."/>
            <person name="Kim S."/>
            <person name="Choi T."/>
            <person name="Kim D."/>
            <person name="Ryu S."/>
            <person name="Kim W."/>
        </authorList>
    </citation>
    <scope>NUCLEOTIDE SEQUENCE [LARGE SCALE GENOMIC DNA]</scope>
    <source>
        <tissue evidence="1">Muscle</tissue>
    </source>
</reference>
<proteinExistence type="predicted"/>
<comment type="caution">
    <text evidence="1">The sequence shown here is derived from an EMBL/GenBank/DDBJ whole genome shotgun (WGS) entry which is preliminary data.</text>
</comment>
<evidence type="ECO:0000313" key="2">
    <source>
        <dbReference type="Proteomes" id="UP000324222"/>
    </source>
</evidence>
<name>A0A5B7HHR8_PORTR</name>
<gene>
    <name evidence="1" type="ORF">E2C01_063691</name>
</gene>
<organism evidence="1 2">
    <name type="scientific">Portunus trituberculatus</name>
    <name type="common">Swimming crab</name>
    <name type="synonym">Neptunus trituberculatus</name>
    <dbReference type="NCBI Taxonomy" id="210409"/>
    <lineage>
        <taxon>Eukaryota</taxon>
        <taxon>Metazoa</taxon>
        <taxon>Ecdysozoa</taxon>
        <taxon>Arthropoda</taxon>
        <taxon>Crustacea</taxon>
        <taxon>Multicrustacea</taxon>
        <taxon>Malacostraca</taxon>
        <taxon>Eumalacostraca</taxon>
        <taxon>Eucarida</taxon>
        <taxon>Decapoda</taxon>
        <taxon>Pleocyemata</taxon>
        <taxon>Brachyura</taxon>
        <taxon>Eubrachyura</taxon>
        <taxon>Portunoidea</taxon>
        <taxon>Portunidae</taxon>
        <taxon>Portuninae</taxon>
        <taxon>Portunus</taxon>
    </lineage>
</organism>
<keyword evidence="2" id="KW-1185">Reference proteome</keyword>
<evidence type="ECO:0000313" key="1">
    <source>
        <dbReference type="EMBL" id="MPC69466.1"/>
    </source>
</evidence>
<dbReference type="Proteomes" id="UP000324222">
    <property type="component" value="Unassembled WGS sequence"/>
</dbReference>
<accession>A0A5B7HHR8</accession>
<dbReference type="AlphaFoldDB" id="A0A5B7HHR8"/>